<accession>A0A3M2REE3</accession>
<feature type="compositionally biased region" description="Basic and acidic residues" evidence="1">
    <location>
        <begin position="35"/>
        <end position="49"/>
    </location>
</feature>
<evidence type="ECO:0000313" key="3">
    <source>
        <dbReference type="Proteomes" id="UP000277212"/>
    </source>
</evidence>
<feature type="compositionally biased region" description="Acidic residues" evidence="1">
    <location>
        <begin position="24"/>
        <end position="34"/>
    </location>
</feature>
<organism evidence="2 3">
    <name type="scientific">Fusarium kuroshium</name>
    <dbReference type="NCBI Taxonomy" id="2010991"/>
    <lineage>
        <taxon>Eukaryota</taxon>
        <taxon>Fungi</taxon>
        <taxon>Dikarya</taxon>
        <taxon>Ascomycota</taxon>
        <taxon>Pezizomycotina</taxon>
        <taxon>Sordariomycetes</taxon>
        <taxon>Hypocreomycetidae</taxon>
        <taxon>Hypocreales</taxon>
        <taxon>Nectriaceae</taxon>
        <taxon>Fusarium</taxon>
        <taxon>Fusarium solani species complex</taxon>
    </lineage>
</organism>
<feature type="compositionally biased region" description="Low complexity" evidence="1">
    <location>
        <begin position="1"/>
        <end position="15"/>
    </location>
</feature>
<keyword evidence="3" id="KW-1185">Reference proteome</keyword>
<gene>
    <name evidence="2" type="ORF">CDV36_014805</name>
</gene>
<evidence type="ECO:0000313" key="2">
    <source>
        <dbReference type="EMBL" id="RMJ03676.1"/>
    </source>
</evidence>
<proteinExistence type="predicted"/>
<feature type="region of interest" description="Disordered" evidence="1">
    <location>
        <begin position="1"/>
        <end position="54"/>
    </location>
</feature>
<dbReference type="AlphaFoldDB" id="A0A3M2REE3"/>
<sequence>MVGSSEDPEVPVVVSIGDVKVADDSVETDSDDGGDSDHSDSERKPRPEPNKPLLRYHINTNLETDGKGQIVSYEEYTSFEVSVLLMYRAQTEAPRRYRFSFRHHDHETGRYA</sequence>
<dbReference type="EMBL" id="NKUJ01000494">
    <property type="protein sequence ID" value="RMJ03676.1"/>
    <property type="molecule type" value="Genomic_DNA"/>
</dbReference>
<dbReference type="Proteomes" id="UP000277212">
    <property type="component" value="Unassembled WGS sequence"/>
</dbReference>
<dbReference type="OrthoDB" id="5426877at2759"/>
<evidence type="ECO:0000256" key="1">
    <source>
        <dbReference type="SAM" id="MobiDB-lite"/>
    </source>
</evidence>
<dbReference type="STRING" id="2010991.A0A3M2REE3"/>
<protein>
    <submittedName>
        <fullName evidence="2">Uncharacterized protein</fullName>
    </submittedName>
</protein>
<name>A0A3M2REE3_9HYPO</name>
<comment type="caution">
    <text evidence="2">The sequence shown here is derived from an EMBL/GenBank/DDBJ whole genome shotgun (WGS) entry which is preliminary data.</text>
</comment>
<reference evidence="2 3" key="1">
    <citation type="submission" date="2017-06" db="EMBL/GenBank/DDBJ databases">
        <title>Comparative genomic analysis of Ambrosia Fusariam Clade fungi.</title>
        <authorList>
            <person name="Stajich J.E."/>
            <person name="Carrillo J."/>
            <person name="Kijimoto T."/>
            <person name="Eskalen A."/>
            <person name="O'Donnell K."/>
            <person name="Kasson M."/>
        </authorList>
    </citation>
    <scope>NUCLEOTIDE SEQUENCE [LARGE SCALE GENOMIC DNA]</scope>
    <source>
        <strain evidence="2">UCR3666</strain>
    </source>
</reference>